<comment type="caution">
    <text evidence="2">The sequence shown here is derived from an EMBL/GenBank/DDBJ whole genome shotgun (WGS) entry which is preliminary data.</text>
</comment>
<dbReference type="Proteomes" id="UP001476798">
    <property type="component" value="Unassembled WGS sequence"/>
</dbReference>
<reference evidence="2 3" key="1">
    <citation type="submission" date="2021-06" db="EMBL/GenBank/DDBJ databases">
        <authorList>
            <person name="Palmer J.M."/>
        </authorList>
    </citation>
    <scope>NUCLEOTIDE SEQUENCE [LARGE SCALE GENOMIC DNA]</scope>
    <source>
        <strain evidence="2 3">GA_2019</strain>
        <tissue evidence="2">Muscle</tissue>
    </source>
</reference>
<feature type="region of interest" description="Disordered" evidence="1">
    <location>
        <begin position="67"/>
        <end position="86"/>
    </location>
</feature>
<gene>
    <name evidence="2" type="ORF">GOODEAATRI_001461</name>
</gene>
<evidence type="ECO:0000256" key="1">
    <source>
        <dbReference type="SAM" id="MobiDB-lite"/>
    </source>
</evidence>
<keyword evidence="3" id="KW-1185">Reference proteome</keyword>
<proteinExistence type="predicted"/>
<sequence>MIPIIKSFCVSVAPSTRKQFVLVSTMYIQGIHLISIIKIICYLPFSYSSDPPAGPEPTVERRFMFSQQRGVSPPGPERQRGHAISQDDQRLHFLIDAPIKVSHVQTCMKRFGPPRLATRVVQMLCFF</sequence>
<accession>A0ABV0NQY9</accession>
<evidence type="ECO:0000313" key="2">
    <source>
        <dbReference type="EMBL" id="MEQ2173829.1"/>
    </source>
</evidence>
<protein>
    <submittedName>
        <fullName evidence="2">Uncharacterized protein</fullName>
    </submittedName>
</protein>
<organism evidence="2 3">
    <name type="scientific">Goodea atripinnis</name>
    <dbReference type="NCBI Taxonomy" id="208336"/>
    <lineage>
        <taxon>Eukaryota</taxon>
        <taxon>Metazoa</taxon>
        <taxon>Chordata</taxon>
        <taxon>Craniata</taxon>
        <taxon>Vertebrata</taxon>
        <taxon>Euteleostomi</taxon>
        <taxon>Actinopterygii</taxon>
        <taxon>Neopterygii</taxon>
        <taxon>Teleostei</taxon>
        <taxon>Neoteleostei</taxon>
        <taxon>Acanthomorphata</taxon>
        <taxon>Ovalentaria</taxon>
        <taxon>Atherinomorphae</taxon>
        <taxon>Cyprinodontiformes</taxon>
        <taxon>Goodeidae</taxon>
        <taxon>Goodea</taxon>
    </lineage>
</organism>
<dbReference type="EMBL" id="JAHRIO010050020">
    <property type="protein sequence ID" value="MEQ2173829.1"/>
    <property type="molecule type" value="Genomic_DNA"/>
</dbReference>
<evidence type="ECO:0000313" key="3">
    <source>
        <dbReference type="Proteomes" id="UP001476798"/>
    </source>
</evidence>
<feature type="compositionally biased region" description="Basic and acidic residues" evidence="1">
    <location>
        <begin position="77"/>
        <end position="86"/>
    </location>
</feature>
<name>A0ABV0NQY9_9TELE</name>